<proteinExistence type="predicted"/>
<evidence type="ECO:0000256" key="2">
    <source>
        <dbReference type="SAM" id="SignalP"/>
    </source>
</evidence>
<dbReference type="PANTHER" id="PTHR32305">
    <property type="match status" value="1"/>
</dbReference>
<dbReference type="PANTHER" id="PTHR32305:SF15">
    <property type="entry name" value="PROTEIN RHSA-RELATED"/>
    <property type="match status" value="1"/>
</dbReference>
<dbReference type="NCBIfam" id="TIGR01643">
    <property type="entry name" value="YD_repeat_2x"/>
    <property type="match status" value="1"/>
</dbReference>
<dbReference type="InterPro" id="IPR022385">
    <property type="entry name" value="Rhs_assc_core"/>
</dbReference>
<keyword evidence="1" id="KW-0677">Repeat</keyword>
<accession>A0A354M3A2</accession>
<evidence type="ECO:0000256" key="1">
    <source>
        <dbReference type="ARBA" id="ARBA00022737"/>
    </source>
</evidence>
<dbReference type="Proteomes" id="UP000262954">
    <property type="component" value="Unassembled WGS sequence"/>
</dbReference>
<dbReference type="NCBIfam" id="TIGR03696">
    <property type="entry name" value="Rhs_assc_core"/>
    <property type="match status" value="1"/>
</dbReference>
<dbReference type="InterPro" id="IPR050708">
    <property type="entry name" value="T6SS_VgrG/RHS"/>
</dbReference>
<dbReference type="SUPFAM" id="SSF69318">
    <property type="entry name" value="Integrin alpha N-terminal domain"/>
    <property type="match status" value="1"/>
</dbReference>
<feature type="signal peptide" evidence="2">
    <location>
        <begin position="1"/>
        <end position="20"/>
    </location>
</feature>
<evidence type="ECO:0000313" key="5">
    <source>
        <dbReference type="Proteomes" id="UP000262954"/>
    </source>
</evidence>
<dbReference type="Gene3D" id="2.180.10.10">
    <property type="entry name" value="RHS repeat-associated core"/>
    <property type="match status" value="3"/>
</dbReference>
<gene>
    <name evidence="4" type="ORF">DDY73_08280</name>
</gene>
<dbReference type="Pfam" id="PF25023">
    <property type="entry name" value="TEN_YD-shell"/>
    <property type="match status" value="1"/>
</dbReference>
<dbReference type="InterPro" id="IPR006530">
    <property type="entry name" value="YD"/>
</dbReference>
<name>A0A354M3A2_9BACT</name>
<feature type="chain" id="PRO_5016677881" description="Teneurin-like YD-shell domain-containing protein" evidence="2">
    <location>
        <begin position="21"/>
        <end position="1681"/>
    </location>
</feature>
<protein>
    <recommendedName>
        <fullName evidence="3">Teneurin-like YD-shell domain-containing protein</fullName>
    </recommendedName>
</protein>
<dbReference type="Pfam" id="PF05593">
    <property type="entry name" value="RHS_repeat"/>
    <property type="match status" value="1"/>
</dbReference>
<dbReference type="Gene3D" id="2.130.10.130">
    <property type="entry name" value="Integrin alpha, N-terminal"/>
    <property type="match status" value="1"/>
</dbReference>
<dbReference type="InterPro" id="IPR056823">
    <property type="entry name" value="TEN-like_YD-shell"/>
</dbReference>
<keyword evidence="2" id="KW-0732">Signal</keyword>
<organism evidence="4 5">
    <name type="scientific">Coprobacter fastidiosus</name>
    <dbReference type="NCBI Taxonomy" id="1099853"/>
    <lineage>
        <taxon>Bacteria</taxon>
        <taxon>Pseudomonadati</taxon>
        <taxon>Bacteroidota</taxon>
        <taxon>Bacteroidia</taxon>
        <taxon>Bacteroidales</taxon>
        <taxon>Barnesiellaceae</taxon>
        <taxon>Coprobacter</taxon>
    </lineage>
</organism>
<dbReference type="InterPro" id="IPR031325">
    <property type="entry name" value="RHS_repeat"/>
</dbReference>
<reference evidence="4 5" key="1">
    <citation type="journal article" date="2018" name="Nat. Biotechnol.">
        <title>A standardized bacterial taxonomy based on genome phylogeny substantially revises the tree of life.</title>
        <authorList>
            <person name="Parks D.H."/>
            <person name="Chuvochina M."/>
            <person name="Waite D.W."/>
            <person name="Rinke C."/>
            <person name="Skarshewski A."/>
            <person name="Chaumeil P.A."/>
            <person name="Hugenholtz P."/>
        </authorList>
    </citation>
    <scope>NUCLEOTIDE SEQUENCE [LARGE SCALE GENOMIC DNA]</scope>
    <source>
        <strain evidence="4">UBA11482</strain>
    </source>
</reference>
<sequence length="1681" mass="192242">MRTSLTLFLLRLAPLRFAYASGNQGGIRQYTSSISLYYPDMKDLVVRSGKLSYGSDDDGIISYPDPGLYRNPQEEYYYVALDPSHKLNLYPGIGSNSAYALELQVETGFNSAFCANIDYVPGDEIVRINSGVMSGKDVVRIAAYAPAYMNTGVDLKEDVYYFTGDAIKKKDTYSFCPKTYLSGDFTGDGKDEIFAVSMNAPLDMAQHKSVCYLFDLDQILSPVFQRPVFNYNMGADMVTVVDFDGDGKADICHIHPAGFDIYTFVPVNGDWQLNKIYSDNRISNSFLSDKRMLLSDVNGDAKTDFIISPEFVRTRTEYVPVYSPRECPVCHGHDFGYEGFNSMTGLPDVWCYTCEQYIQPGYTCVECGAGLTSDFTCPDHGSHVNYTWRTEDTRWQVLFSTGTEYKLESIPGFPVEKSDNLLMQDMDNDGILDIVCQKENKEVKIYPVRNNVIVYEPNNIVTVTLSNPAILVPATVMQATNHLFLYGLYKNEVYKINYGIDQSQSRLLSAAYTSTGNEIRFSYQKMNSGYNYKIGQGAVFPYIDFTAPIWITTAKDGYSGGALFESLQFSYEGGISHVQGLGFRGFKTVNTIDGLRSWYGKKIFDPTRYGILLKEETEQTVSDFEYDFVLHDDKTVKSLLLRKTEKDLLNDNTHITTYIYDDKENPIKEVVDYGDDLRTTIENTYQNIDTESKYYTGLLKTRTTTYSAPGQTDLRTSESYKYDDYQNLMYKSVVKGESSLVSEENYTYDEDQNMIAYDIQSYGSMYQITFYEYDAYGRPVKKTDPMNLITQWQYDIYGNMVRETNPEGLHTYYEYDGLGRTLRTVYPDSTETVVTYAWASGPESALTEITTTHTGKPTEKLFQDALGREVRKGAQRFDGHYLFTDKVYNQHGLLEKESLPFRSQSPSAWNQMTYDFHDRLVRTDYASGRTDVYDYGQNTVTETKKGITVSKTCDAVGRVIRVSDMAGDIQYTLRPDGQPESITAPGNITTTFTYNVYGQKIGMTDPSAGTIEWGYGPFGNQTYKKDANGVETRTLYDSYGRKDSIHISKDNKELRTVKFGYDNYNRLSQVVENTGSRFYKYDRYGRLSEDIQYIDDYFSLERKYAYNELGQISWINYYGYLPCTIGRVHYTYANGHKTEIKVDASAPAWKLVAENDMGLPVSIETGPLTRTFEYDRYGFPLKRTVTCGDRIIQDMSTRFDSHTGNLTWRQDNTRNIREDFSYDALNRLTGFNGKTITYDGKGNITDHSGVGSFEYAEDRPYAIEYITPYGDYVPEAAQEITYNELLRPQKIVEGDIETSFQYDYDGNFNYERIEGTDSLGKEFFREHFSWDNKYEELNGYHFGGVLYLDGDVFSATTAWCTSPIGGENEWEYLYICRDYMGSITHVIDKSGNVLQELSYDPWGRFRDPDTQELYAPGETPELLLLRGYCGHKHVEYHGLIHMNARLYDPVIGRFLSPDPYVQMPDFSQNFNRYTYCLNNPLVYKDENGEFIIAFFSHFIKGLVKKQNPFKTGWQGVKNEYMLLKGLFSGGSQRTKSRFTRELPQTAAGFWASYFSNLFGFTRKVSSWGGATVSQLEPAFLKGSKAFTLGSYIMGGSSIEADPNNVIFQHEYGHYLQSQEMGWSYYRSEDVDYNNKGWDFWKNSLDPEQKQVRGRYYDVRDASVRSDLIKSLSLTGGLWYIK</sequence>
<evidence type="ECO:0000259" key="3">
    <source>
        <dbReference type="Pfam" id="PF25023"/>
    </source>
</evidence>
<feature type="domain" description="Teneurin-like YD-shell" evidence="3">
    <location>
        <begin position="1371"/>
        <end position="1480"/>
    </location>
</feature>
<evidence type="ECO:0000313" key="4">
    <source>
        <dbReference type="EMBL" id="HBJ08991.1"/>
    </source>
</evidence>
<dbReference type="EMBL" id="DNWC01000105">
    <property type="protein sequence ID" value="HBJ08991.1"/>
    <property type="molecule type" value="Genomic_DNA"/>
</dbReference>
<comment type="caution">
    <text evidence="4">The sequence shown here is derived from an EMBL/GenBank/DDBJ whole genome shotgun (WGS) entry which is preliminary data.</text>
</comment>
<dbReference type="InterPro" id="IPR028994">
    <property type="entry name" value="Integrin_alpha_N"/>
</dbReference>